<dbReference type="SUPFAM" id="SSF103473">
    <property type="entry name" value="MFS general substrate transporter"/>
    <property type="match status" value="1"/>
</dbReference>
<organism evidence="1 2">
    <name type="scientific">Bifidobacterium longum subsp. infantis</name>
    <dbReference type="NCBI Taxonomy" id="1682"/>
    <lineage>
        <taxon>Bacteria</taxon>
        <taxon>Bacillati</taxon>
        <taxon>Actinomycetota</taxon>
        <taxon>Actinomycetes</taxon>
        <taxon>Bifidobacteriales</taxon>
        <taxon>Bifidobacteriaceae</taxon>
        <taxon>Bifidobacterium</taxon>
    </lineage>
</organism>
<dbReference type="Pfam" id="PF07690">
    <property type="entry name" value="MFS_1"/>
    <property type="match status" value="1"/>
</dbReference>
<dbReference type="PANTHER" id="PTHR23530">
    <property type="entry name" value="TRANSPORT PROTEIN-RELATED"/>
    <property type="match status" value="1"/>
</dbReference>
<dbReference type="PATRIC" id="fig|1682.24.peg.2015"/>
<dbReference type="InterPro" id="IPR053160">
    <property type="entry name" value="MFS_DHA3_Transporter"/>
</dbReference>
<sequence>MIKQDALTRRASIAYYVSTAFLIASKSFPHAVLTVLLLHKGLDLTEIMFVQTAFTIAVFLFEFPSGVISDLYSRKIVYLASILAWVAACSVIVFGTGFAMMCVAWALYGIGEALASGTVDASLINLYKRLSPDPDEEIKTFKRISNQISMVSMIIGAMLGSALYFTIGYNIYAVAMALACAAALPIVLAFPKDEHDAREKKPTIMSQVRDGLSELRKDRRLTFLIGMAAVSQIFFQTHFNLWQAYLLLMGVKDKYLFVFYLVFQVIGIAAYAIHIDGRLRRLLYLGIPVALIMPLLITSGSRIVSIGAYCISVFIFMFLQYMCDVLFSIRVSEERISTLITLNSTTCRIIGFLVLGLNGLLLKQIKLTTLIVGSFEIATFLSILLGLLFMLSFSKKKKKQHTEPRVPAPNEPSRKNP</sequence>
<dbReference type="GO" id="GO:0022857">
    <property type="term" value="F:transmembrane transporter activity"/>
    <property type="evidence" value="ECO:0007669"/>
    <property type="project" value="InterPro"/>
</dbReference>
<dbReference type="InterPro" id="IPR036259">
    <property type="entry name" value="MFS_trans_sf"/>
</dbReference>
<dbReference type="Proteomes" id="UP000067206">
    <property type="component" value="Chromosome"/>
</dbReference>
<accession>A0A0M3T6R4</accession>
<name>A0A0M3T6R4_BIFLI</name>
<reference evidence="1 2" key="1">
    <citation type="submission" date="2014-12" db="EMBL/GenBank/DDBJ databases">
        <title>Complete genome sequence of Bifidobacterium longum subsp. infantis BT1.</title>
        <authorList>
            <person name="Kim J.F."/>
            <person name="Kwak M.-J."/>
        </authorList>
    </citation>
    <scope>NUCLEOTIDE SEQUENCE [LARGE SCALE GENOMIC DNA]</scope>
    <source>
        <strain evidence="1 2">BT1</strain>
    </source>
</reference>
<dbReference type="AlphaFoldDB" id="A0A0M3T6R4"/>
<dbReference type="EMBL" id="CP010411">
    <property type="protein sequence ID" value="ALE10065.1"/>
    <property type="molecule type" value="Genomic_DNA"/>
</dbReference>
<gene>
    <name evidence="1" type="ORF">RY67_2067</name>
</gene>
<dbReference type="Gene3D" id="1.20.1250.20">
    <property type="entry name" value="MFS general substrate transporter like domains"/>
    <property type="match status" value="1"/>
</dbReference>
<evidence type="ECO:0000313" key="1">
    <source>
        <dbReference type="EMBL" id="ALE10065.1"/>
    </source>
</evidence>
<dbReference type="CDD" id="cd06174">
    <property type="entry name" value="MFS"/>
    <property type="match status" value="1"/>
</dbReference>
<dbReference type="RefSeq" id="WP_235625958.1">
    <property type="nucleotide sequence ID" value="NZ_CP010411.1"/>
</dbReference>
<evidence type="ECO:0000313" key="2">
    <source>
        <dbReference type="Proteomes" id="UP000067206"/>
    </source>
</evidence>
<protein>
    <submittedName>
        <fullName evidence="1">Major facilitator superfamily MFS 1</fullName>
    </submittedName>
</protein>
<proteinExistence type="predicted"/>
<dbReference type="InterPro" id="IPR011701">
    <property type="entry name" value="MFS"/>
</dbReference>
<dbReference type="PANTHER" id="PTHR23530:SF1">
    <property type="entry name" value="PERMEASE, MAJOR FACILITATOR SUPERFAMILY-RELATED"/>
    <property type="match status" value="1"/>
</dbReference>